<proteinExistence type="predicted"/>
<accession>A0A0U3FSF0</accession>
<sequence length="222" mass="25323">MEKVDVRIVSDWKCDVYIPNRIPCLPSGMSSGKIDVISDKPVESYGGILYFSGKIVPKVDVLTWNPAIAVAVEYKNKILRSLREGEFFANVVSELIETKLPILIREGDETCLFTYYDALWYGYGHSLTSLILFSYYSSTSRTLLFIPRWFKARSLMEIFEQYCSSIIEVDGLGLSDNVFDFSNGRIVVGGRSQWLGSLEDTPDKFDPIKFYEQIEFLNALLK</sequence>
<organism evidence="1 2">
    <name type="scientific">Ignicoccus islandicus DSM 13165</name>
    <dbReference type="NCBI Taxonomy" id="940295"/>
    <lineage>
        <taxon>Archaea</taxon>
        <taxon>Thermoproteota</taxon>
        <taxon>Thermoprotei</taxon>
        <taxon>Desulfurococcales</taxon>
        <taxon>Desulfurococcaceae</taxon>
        <taxon>Ignicoccus</taxon>
    </lineage>
</organism>
<name>A0A0U3FSF0_9CREN</name>
<dbReference type="OrthoDB" id="385053at2157"/>
<evidence type="ECO:0000313" key="2">
    <source>
        <dbReference type="Proteomes" id="UP000060778"/>
    </source>
</evidence>
<evidence type="ECO:0000313" key="1">
    <source>
        <dbReference type="EMBL" id="ALU12823.1"/>
    </source>
</evidence>
<dbReference type="RefSeq" id="WP_075050517.1">
    <property type="nucleotide sequence ID" value="NZ_CP006867.1"/>
</dbReference>
<dbReference type="EMBL" id="CP006867">
    <property type="protein sequence ID" value="ALU12823.1"/>
    <property type="molecule type" value="Genomic_DNA"/>
</dbReference>
<dbReference type="Proteomes" id="UP000060778">
    <property type="component" value="Chromosome"/>
</dbReference>
<dbReference type="AlphaFoldDB" id="A0A0U3FSF0"/>
<protein>
    <submittedName>
        <fullName evidence="1">Uncharacterized protein</fullName>
    </submittedName>
</protein>
<dbReference type="KEGG" id="iis:EYM_07825"/>
<gene>
    <name evidence="1" type="ORF">EYM_07825</name>
</gene>
<reference evidence="1 2" key="1">
    <citation type="submission" date="2013-11" db="EMBL/GenBank/DDBJ databases">
        <title>Comparative genomics of Ignicoccus.</title>
        <authorList>
            <person name="Podar M."/>
        </authorList>
    </citation>
    <scope>NUCLEOTIDE SEQUENCE [LARGE SCALE GENOMIC DNA]</scope>
    <source>
        <strain evidence="1 2">DSM 13165</strain>
    </source>
</reference>
<dbReference type="STRING" id="940295.EYM_07825"/>
<keyword evidence="2" id="KW-1185">Reference proteome</keyword>
<dbReference type="GeneID" id="30680937"/>